<dbReference type="SUPFAM" id="SSF53822">
    <property type="entry name" value="Periplasmic binding protein-like I"/>
    <property type="match status" value="1"/>
</dbReference>
<dbReference type="EMBL" id="SISG01000001">
    <property type="protein sequence ID" value="TBN58262.1"/>
    <property type="molecule type" value="Genomic_DNA"/>
</dbReference>
<gene>
    <name evidence="6" type="ORF">EYE40_13135</name>
</gene>
<feature type="chain" id="PRO_5039444832" evidence="4">
    <location>
        <begin position="21"/>
        <end position="330"/>
    </location>
</feature>
<accession>A0A4Q9GTC0</accession>
<proteinExistence type="inferred from homology"/>
<evidence type="ECO:0000313" key="7">
    <source>
        <dbReference type="Proteomes" id="UP000294194"/>
    </source>
</evidence>
<dbReference type="InterPro" id="IPR028082">
    <property type="entry name" value="Peripla_BP_I"/>
</dbReference>
<evidence type="ECO:0000256" key="3">
    <source>
        <dbReference type="ARBA" id="ARBA00022729"/>
    </source>
</evidence>
<comment type="caution">
    <text evidence="6">The sequence shown here is derived from an EMBL/GenBank/DDBJ whole genome shotgun (WGS) entry which is preliminary data.</text>
</comment>
<dbReference type="GO" id="GO:0030313">
    <property type="term" value="C:cell envelope"/>
    <property type="evidence" value="ECO:0007669"/>
    <property type="project" value="UniProtKB-SubCell"/>
</dbReference>
<evidence type="ECO:0000256" key="4">
    <source>
        <dbReference type="SAM" id="SignalP"/>
    </source>
</evidence>
<evidence type="ECO:0000313" key="6">
    <source>
        <dbReference type="EMBL" id="TBN58262.1"/>
    </source>
</evidence>
<dbReference type="GO" id="GO:0030246">
    <property type="term" value="F:carbohydrate binding"/>
    <property type="evidence" value="ECO:0007669"/>
    <property type="project" value="UniProtKB-ARBA"/>
</dbReference>
<dbReference type="Gene3D" id="3.40.50.2300">
    <property type="match status" value="2"/>
</dbReference>
<evidence type="ECO:0000256" key="1">
    <source>
        <dbReference type="ARBA" id="ARBA00004196"/>
    </source>
</evidence>
<dbReference type="PROSITE" id="PS51257">
    <property type="entry name" value="PROKAR_LIPOPROTEIN"/>
    <property type="match status" value="1"/>
</dbReference>
<dbReference type="RefSeq" id="WP_130982369.1">
    <property type="nucleotide sequence ID" value="NZ_SISG01000001.1"/>
</dbReference>
<comment type="subcellular location">
    <subcellularLocation>
        <location evidence="1">Cell envelope</location>
    </subcellularLocation>
</comment>
<sequence>MKHTKMWLMAGAITATAALALTGCSTGDAPAGGDGETKTDITVGFSVYDMQYEFFQEMEAGTKAAVEANGWDYVLHDEKSDENEMVTGAQALLDQGVDVLIISPFKPDALGPIIAKAQELGVPVIVDDIGGGGTPYDAIVVSDNKDGGVQAADFIDAQVKELGLASKKVVSITCEPSAVYAAQRNIGFVEQIESLGYEVVTELSGNSKAEEAYTIMKDALAKDPDIAGVFACNDPMAVAAANAITDAGKNPTKDIVTVGYNGDGEALTAIDADGLSATVAQDPKGMGTLTVELAKKLLDKEDIEFGNADEREVYQPVTLITKANVADFLK</sequence>
<dbReference type="InterPro" id="IPR025997">
    <property type="entry name" value="SBP_2_dom"/>
</dbReference>
<keyword evidence="3 4" id="KW-0732">Signal</keyword>
<dbReference type="Proteomes" id="UP000294194">
    <property type="component" value="Unassembled WGS sequence"/>
</dbReference>
<keyword evidence="7" id="KW-1185">Reference proteome</keyword>
<dbReference type="PANTHER" id="PTHR46847">
    <property type="entry name" value="D-ALLOSE-BINDING PERIPLASMIC PROTEIN-RELATED"/>
    <property type="match status" value="1"/>
</dbReference>
<name>A0A4Q9GTC0_9MICO</name>
<dbReference type="PANTHER" id="PTHR46847:SF1">
    <property type="entry name" value="D-ALLOSE-BINDING PERIPLASMIC PROTEIN-RELATED"/>
    <property type="match status" value="1"/>
</dbReference>
<protein>
    <submittedName>
        <fullName evidence="6">Sugar ABC transporter substrate-binding protein</fullName>
    </submittedName>
</protein>
<evidence type="ECO:0000259" key="5">
    <source>
        <dbReference type="Pfam" id="PF13407"/>
    </source>
</evidence>
<reference evidence="7" key="1">
    <citation type="submission" date="2019-02" db="EMBL/GenBank/DDBJ databases">
        <title>Glaciihabitans arcticus sp. nov., a psychrotolerant bacterium isolated from polar soil.</title>
        <authorList>
            <person name="Dahal R.H."/>
        </authorList>
    </citation>
    <scope>NUCLEOTIDE SEQUENCE [LARGE SCALE GENOMIC DNA]</scope>
    <source>
        <strain evidence="7">RP-3-7</strain>
    </source>
</reference>
<dbReference type="Pfam" id="PF13407">
    <property type="entry name" value="Peripla_BP_4"/>
    <property type="match status" value="1"/>
</dbReference>
<feature type="domain" description="Periplasmic binding protein" evidence="5">
    <location>
        <begin position="43"/>
        <end position="301"/>
    </location>
</feature>
<organism evidence="6 7">
    <name type="scientific">Glaciihabitans arcticus</name>
    <dbReference type="NCBI Taxonomy" id="2668039"/>
    <lineage>
        <taxon>Bacteria</taxon>
        <taxon>Bacillati</taxon>
        <taxon>Actinomycetota</taxon>
        <taxon>Actinomycetes</taxon>
        <taxon>Micrococcales</taxon>
        <taxon>Microbacteriaceae</taxon>
        <taxon>Glaciihabitans</taxon>
    </lineage>
</organism>
<dbReference type="AlphaFoldDB" id="A0A4Q9GTC0"/>
<comment type="similarity">
    <text evidence="2">Belongs to the bacterial solute-binding protein 2 family.</text>
</comment>
<evidence type="ECO:0000256" key="2">
    <source>
        <dbReference type="ARBA" id="ARBA00007639"/>
    </source>
</evidence>
<feature type="signal peptide" evidence="4">
    <location>
        <begin position="1"/>
        <end position="20"/>
    </location>
</feature>